<dbReference type="Pfam" id="PF08902">
    <property type="entry name" value="DUF1848"/>
    <property type="match status" value="1"/>
</dbReference>
<comment type="caution">
    <text evidence="1">The sequence shown here is derived from an EMBL/GenBank/DDBJ whole genome shotgun (WGS) entry which is preliminary data.</text>
</comment>
<reference evidence="1 2" key="1">
    <citation type="journal article" date="1992" name="Lakartidningen">
        <title>[Penicillin V and not amoxicillin is the first choice preparation in acute otitis].</title>
        <authorList>
            <person name="Kamme C."/>
            <person name="Lundgren K."/>
            <person name="Prellner K."/>
        </authorList>
    </citation>
    <scope>NUCLEOTIDE SEQUENCE [LARGE SCALE GENOMIC DNA]</scope>
    <source>
        <strain evidence="1 2">W1</strain>
    </source>
</reference>
<dbReference type="Proteomes" id="UP000325116">
    <property type="component" value="Unassembled WGS sequence"/>
</dbReference>
<proteinExistence type="predicted"/>
<evidence type="ECO:0000313" key="1">
    <source>
        <dbReference type="EMBL" id="TXJ12301.1"/>
    </source>
</evidence>
<dbReference type="AlphaFoldDB" id="A0A5C8CIY6"/>
<protein>
    <submittedName>
        <fullName evidence="1">DUF1848 domain-containing protein</fullName>
    </submittedName>
</protein>
<name>A0A5C8CIY6_9SPIR</name>
<gene>
    <name evidence="1" type="ORF">EPJ80_05795</name>
</gene>
<organism evidence="1 2">
    <name type="scientific">Brachyspira aalborgi</name>
    <dbReference type="NCBI Taxonomy" id="29522"/>
    <lineage>
        <taxon>Bacteria</taxon>
        <taxon>Pseudomonadati</taxon>
        <taxon>Spirochaetota</taxon>
        <taxon>Spirochaetia</taxon>
        <taxon>Brachyspirales</taxon>
        <taxon>Brachyspiraceae</taxon>
        <taxon>Brachyspira</taxon>
    </lineage>
</organism>
<dbReference type="InterPro" id="IPR014998">
    <property type="entry name" value="DUF1848"/>
</dbReference>
<accession>A0A5C8CIY6</accession>
<evidence type="ECO:0000313" key="2">
    <source>
        <dbReference type="Proteomes" id="UP000325116"/>
    </source>
</evidence>
<dbReference type="RefSeq" id="WP_147758268.1">
    <property type="nucleotide sequence ID" value="NZ_SAXT01000004.1"/>
</dbReference>
<sequence length="258" mass="30758">MIISASRRTDIPSTHYEWFLERLKDKYVLVQNPFNKNKFYKVDLSKENVDIIVFWSKNPNIDFLEEVRNMGYKFYIHFTITAYDKNIEKNIPNKELLIKKFINISDRFKKDKIVWRYDPIILNKEFNSNYHIKNFSYISNALKNYTDECIFSFVQIYSKIKNVFKDINNDIEERKNLINDLKEIASKNNIILKNCSQSFDNIENSSCIDKNRIENILGYKIKENKDKGQRKLCNCIKSVDIGTYNTCQNGCIYCYANK</sequence>
<dbReference type="EMBL" id="SAXT01000004">
    <property type="protein sequence ID" value="TXJ12301.1"/>
    <property type="molecule type" value="Genomic_DNA"/>
</dbReference>